<dbReference type="HOGENOM" id="CLU_002639_3_1_1"/>
<proteinExistence type="predicted"/>
<sequence>MNSAIPLACTCRSLHQDCDAETCPQKQYSRQPGDNFKLSEFRENAERGCTTCSAIYNALSVEPVKRVWRETVDQGDDASTADQSISIELMRTGERPGRVVIRTGNSYGSNSRGWRHFNLFVHANVPESKSCVALRKLKCAPIDKTDSAESYRFLRQWLDECNDLHQCAVPEPPSLPKRVLRLHQDRVHLHISREHEKARYATLSHRWGSFDESFILDLTNLESLTKNIDWSTLPKTAQDAIEICRRLGIEYLWIDALCIIQRYKPDWDDQSEKMCTIYGQSYLNIAAMDSNDSRGGCFRSTGSDKRYPPHTVPGHPTLQIQQQPHFTHLDFGSNYATSSASPPLLRRGWVLQERLLSPRCVYYGKDELLWECKACADCFCGGTNVIARFKDVHHRSLTENGDPLPFAWMRITERYSCLDLTRDSDRAIALSGIAQEVVASGRGGKYLAGLWWDKLAYQLVWQVSSTFRRPKEYIAPSWSWLSVFGKIDYGQNRMDYQAAWSRIAVAITDAAVLASKPDGTGKIRSGSLLLNGKTLDMEAEVIAVRKGGRPRIQLTHSKPYIEYPVFEPDYIMTPKEAVAIEKVVVLYWGRIVYDETFMVLREVPSDAGVAYERFGLLKADDHWTRQFHGVAKSRTDIWIV</sequence>
<dbReference type="RefSeq" id="XP_007741231.1">
    <property type="nucleotide sequence ID" value="XM_007743041.1"/>
</dbReference>
<dbReference type="InterPro" id="IPR010730">
    <property type="entry name" value="HET"/>
</dbReference>
<dbReference type="Proteomes" id="UP000019471">
    <property type="component" value="Unassembled WGS sequence"/>
</dbReference>
<organism evidence="2 3">
    <name type="scientific">Cladophialophora psammophila CBS 110553</name>
    <dbReference type="NCBI Taxonomy" id="1182543"/>
    <lineage>
        <taxon>Eukaryota</taxon>
        <taxon>Fungi</taxon>
        <taxon>Dikarya</taxon>
        <taxon>Ascomycota</taxon>
        <taxon>Pezizomycotina</taxon>
        <taxon>Eurotiomycetes</taxon>
        <taxon>Chaetothyriomycetidae</taxon>
        <taxon>Chaetothyriales</taxon>
        <taxon>Herpotrichiellaceae</taxon>
        <taxon>Cladophialophora</taxon>
    </lineage>
</organism>
<dbReference type="GeneID" id="19187158"/>
<accession>W9XB34</accession>
<dbReference type="Pfam" id="PF06985">
    <property type="entry name" value="HET"/>
    <property type="match status" value="1"/>
</dbReference>
<evidence type="ECO:0000313" key="2">
    <source>
        <dbReference type="EMBL" id="EXJ74131.1"/>
    </source>
</evidence>
<reference evidence="2 3" key="1">
    <citation type="submission" date="2013-03" db="EMBL/GenBank/DDBJ databases">
        <title>The Genome Sequence of Cladophialophora psammophila CBS 110553.</title>
        <authorList>
            <consortium name="The Broad Institute Genomics Platform"/>
            <person name="Cuomo C."/>
            <person name="de Hoog S."/>
            <person name="Gorbushina A."/>
            <person name="Walker B."/>
            <person name="Young S.K."/>
            <person name="Zeng Q."/>
            <person name="Gargeya S."/>
            <person name="Fitzgerald M."/>
            <person name="Haas B."/>
            <person name="Abouelleil A."/>
            <person name="Allen A.W."/>
            <person name="Alvarado L."/>
            <person name="Arachchi H.M."/>
            <person name="Berlin A.M."/>
            <person name="Chapman S.B."/>
            <person name="Gainer-Dewar J."/>
            <person name="Goldberg J."/>
            <person name="Griggs A."/>
            <person name="Gujja S."/>
            <person name="Hansen M."/>
            <person name="Howarth C."/>
            <person name="Imamovic A."/>
            <person name="Ireland A."/>
            <person name="Larimer J."/>
            <person name="McCowan C."/>
            <person name="Murphy C."/>
            <person name="Pearson M."/>
            <person name="Poon T.W."/>
            <person name="Priest M."/>
            <person name="Roberts A."/>
            <person name="Saif S."/>
            <person name="Shea T."/>
            <person name="Sisk P."/>
            <person name="Sykes S."/>
            <person name="Wortman J."/>
            <person name="Nusbaum C."/>
            <person name="Birren B."/>
        </authorList>
    </citation>
    <scope>NUCLEOTIDE SEQUENCE [LARGE SCALE GENOMIC DNA]</scope>
    <source>
        <strain evidence="2 3">CBS 110553</strain>
    </source>
</reference>
<dbReference type="AlphaFoldDB" id="W9XB34"/>
<dbReference type="PANTHER" id="PTHR33112">
    <property type="entry name" value="DOMAIN PROTEIN, PUTATIVE-RELATED"/>
    <property type="match status" value="1"/>
</dbReference>
<comment type="caution">
    <text evidence="2">The sequence shown here is derived from an EMBL/GenBank/DDBJ whole genome shotgun (WGS) entry which is preliminary data.</text>
</comment>
<dbReference type="PANTHER" id="PTHR33112:SF9">
    <property type="entry name" value="HETEROKARYON INCOMPATIBILITY DOMAIN-CONTAINING PROTEIN"/>
    <property type="match status" value="1"/>
</dbReference>
<keyword evidence="3" id="KW-1185">Reference proteome</keyword>
<dbReference type="EMBL" id="AMGX01000003">
    <property type="protein sequence ID" value="EXJ74131.1"/>
    <property type="molecule type" value="Genomic_DNA"/>
</dbReference>
<evidence type="ECO:0000259" key="1">
    <source>
        <dbReference type="Pfam" id="PF06985"/>
    </source>
</evidence>
<evidence type="ECO:0000313" key="3">
    <source>
        <dbReference type="Proteomes" id="UP000019471"/>
    </source>
</evidence>
<feature type="domain" description="Heterokaryon incompatibility" evidence="1">
    <location>
        <begin position="200"/>
        <end position="353"/>
    </location>
</feature>
<dbReference type="eggNOG" id="ENOG502SICY">
    <property type="taxonomic scope" value="Eukaryota"/>
</dbReference>
<gene>
    <name evidence="2" type="ORF">A1O5_02425</name>
</gene>
<name>W9XB34_9EURO</name>
<dbReference type="OrthoDB" id="5125733at2759"/>
<protein>
    <recommendedName>
        <fullName evidence="1">Heterokaryon incompatibility domain-containing protein</fullName>
    </recommendedName>
</protein>